<evidence type="ECO:0000313" key="1">
    <source>
        <dbReference type="EMBL" id="CEP07093.1"/>
    </source>
</evidence>
<gene>
    <name evidence="1" type="primary">PARPA_00364.1 scaffold 662</name>
</gene>
<dbReference type="AlphaFoldDB" id="A0A0B7MVG2"/>
<name>A0A0B7MVG2_9FUNG</name>
<protein>
    <submittedName>
        <fullName evidence="1">Uncharacterized protein</fullName>
    </submittedName>
</protein>
<dbReference type="Proteomes" id="UP000054107">
    <property type="component" value="Unassembled WGS sequence"/>
</dbReference>
<accession>A0A0B7MVG2</accession>
<evidence type="ECO:0000313" key="2">
    <source>
        <dbReference type="Proteomes" id="UP000054107"/>
    </source>
</evidence>
<dbReference type="EMBL" id="LN718995">
    <property type="protein sequence ID" value="CEP07093.1"/>
    <property type="molecule type" value="Genomic_DNA"/>
</dbReference>
<reference evidence="1 2" key="1">
    <citation type="submission" date="2014-09" db="EMBL/GenBank/DDBJ databases">
        <authorList>
            <person name="Ellenberger Sabrina"/>
        </authorList>
    </citation>
    <scope>NUCLEOTIDE SEQUENCE [LARGE SCALE GENOMIC DNA]</scope>
    <source>
        <strain evidence="1 2">CBS 412.66</strain>
    </source>
</reference>
<keyword evidence="2" id="KW-1185">Reference proteome</keyword>
<organism evidence="1 2">
    <name type="scientific">Parasitella parasitica</name>
    <dbReference type="NCBI Taxonomy" id="35722"/>
    <lineage>
        <taxon>Eukaryota</taxon>
        <taxon>Fungi</taxon>
        <taxon>Fungi incertae sedis</taxon>
        <taxon>Mucoromycota</taxon>
        <taxon>Mucoromycotina</taxon>
        <taxon>Mucoromycetes</taxon>
        <taxon>Mucorales</taxon>
        <taxon>Mucorineae</taxon>
        <taxon>Mucoraceae</taxon>
        <taxon>Parasitella</taxon>
    </lineage>
</organism>
<sequence length="229" mass="26585">MLRSYCQIHSKRSLTYRAKQANALQWRWIYPLIRPHQPSPRLMPSIPVLRATLDFLLATPRDPTYHWSLTFPHDRPTIPRLFGSVRNIFRSVDTLPHQLSKCHATMSTCLHLTISEIIIHSLTTNQPSDSHLVPVSHYNHSATIHHMETTWIQHLQPPQLTPRISSKHKFSSTQHLQQENHLTHPIQPTSPQQLRSFRPQNALEILNLPDTITPSFYHSAYDTKLYSSP</sequence>
<proteinExistence type="predicted"/>